<evidence type="ECO:0000259" key="4">
    <source>
        <dbReference type="Pfam" id="PF01326"/>
    </source>
</evidence>
<accession>A0A2S9YE10</accession>
<dbReference type="Gene3D" id="3.30.470.20">
    <property type="entry name" value="ATP-grasp fold, B domain"/>
    <property type="match status" value="1"/>
</dbReference>
<dbReference type="AlphaFoldDB" id="A0A2S9YE10"/>
<keyword evidence="1" id="KW-0547">Nucleotide-binding</keyword>
<dbReference type="Pfam" id="PF01326">
    <property type="entry name" value="PPDK_N"/>
    <property type="match status" value="1"/>
</dbReference>
<keyword evidence="5" id="KW-0670">Pyruvate</keyword>
<dbReference type="Pfam" id="PF00391">
    <property type="entry name" value="PEP-utilizers"/>
    <property type="match status" value="1"/>
</dbReference>
<reference evidence="5 6" key="1">
    <citation type="submission" date="2018-03" db="EMBL/GenBank/DDBJ databases">
        <title>Draft Genome Sequences of the Obligatory Marine Myxobacteria Enhygromyxa salina SWB005.</title>
        <authorList>
            <person name="Poehlein A."/>
            <person name="Moghaddam J.A."/>
            <person name="Harms H."/>
            <person name="Alanjari M."/>
            <person name="Koenig G.M."/>
            <person name="Daniel R."/>
            <person name="Schaeberle T.F."/>
        </authorList>
    </citation>
    <scope>NUCLEOTIDE SEQUENCE [LARGE SCALE GENOMIC DNA]</scope>
    <source>
        <strain evidence="5 6">SWB005</strain>
    </source>
</reference>
<name>A0A2S9YE10_9BACT</name>
<dbReference type="InterPro" id="IPR013815">
    <property type="entry name" value="ATP_grasp_subdomain_1"/>
</dbReference>
<gene>
    <name evidence="5" type="primary">ppsA_1</name>
    <name evidence="5" type="ORF">ENSA5_16620</name>
</gene>
<dbReference type="PANTHER" id="PTHR43615:SF1">
    <property type="entry name" value="PPDK_N DOMAIN-CONTAINING PROTEIN"/>
    <property type="match status" value="1"/>
</dbReference>
<dbReference type="InterPro" id="IPR036637">
    <property type="entry name" value="Phosphohistidine_dom_sf"/>
</dbReference>
<evidence type="ECO:0000313" key="5">
    <source>
        <dbReference type="EMBL" id="PRQ03354.1"/>
    </source>
</evidence>
<dbReference type="Gene3D" id="3.50.30.10">
    <property type="entry name" value="Phosphohistidine domain"/>
    <property type="match status" value="1"/>
</dbReference>
<sequence length="919" mass="98928">MSTKPGAAGGSGQVVVGTSGRLAVAWVTMALVVTFAEIDGDALALVGGKGANLARMARAGFAVPPGFCVTTEAFRAFLVSPGLDPLFAALDELDVDDAAGLREAGSSMREHLLGLPIPSPVEAAIEAAWTELGPEHAYAVRSSATAEDLPSASFAGQQDTYLNVIGRAQLLDRVRACWASLFTDRAISYRARAGFDHRKVLLSVVVQRMARPDSAGVMFTADPVDGRRQLISIDAAFGLGEALVSGQVNPDHYRVDKRGPRILDRQTADKRVAIVAIPASEGGGTERVELDAARREAEVLSDAQILELAGLGVALEDHFGGPQDVEWCFEGDALLVTQTRPITTLFPIPEPSTPDPGLRVFLSFGHAQVMTDALAPFAHGVIRRFFPFGRDARGVSSVMPSAGGRLFIDPSDLLRLPWFARRLPKALTIVDLRTAAALGAVVERAEFRRGARRVSRARIGATVAYLAARVVPRVVWRLCFARTQTVVSRTRELLDAQYAQLERDCAALPDEAARLRASVEVLAQLFERVFLRIVPSVMAAGIGGVLVRKLIGDRVDPDDLEALRRGLRGNITTQMDLELGDLADLARASPELVEHLRTSATLSLEALAELPGAKPLLDGLDRFLAEYGMRGAAEIDVTRPRWRDDPSLLLQVLRGNLSREAQGSHREQHEGMIRAGDAALERIVAAAPWLRRGLVRRFATVHRDLAALREHPKFQIIRHFWVLHRAALDYGARLVEAGELDEAADIWMLEVDEVLAHIDGERVDLRERVAARRLEWSHYAGLAPPRVITSEGEIVRGELGNDAAPPGALIGTGVSAGVVEGLARVVHDPSSAVLHAGEILVAPFTDPGWTPLFINAAGLVMEVGGMMTHGSVVAREYGIPAVVSVDGATTRIRTGQRLVVDGTRGFVTVLEPGSDPESG</sequence>
<dbReference type="Gene3D" id="3.30.1490.20">
    <property type="entry name" value="ATP-grasp fold, A domain"/>
    <property type="match status" value="1"/>
</dbReference>
<dbReference type="InterPro" id="IPR002192">
    <property type="entry name" value="PPDK_AMP/ATP-bd"/>
</dbReference>
<dbReference type="PANTHER" id="PTHR43615">
    <property type="entry name" value="PHOSPHOENOLPYRUVATE SYNTHASE-RELATED"/>
    <property type="match status" value="1"/>
</dbReference>
<dbReference type="InterPro" id="IPR008279">
    <property type="entry name" value="PEP-util_enz_mobile_dom"/>
</dbReference>
<proteinExistence type="predicted"/>
<dbReference type="InterPro" id="IPR051549">
    <property type="entry name" value="PEP_Utilizing_Enz"/>
</dbReference>
<dbReference type="EC" id="2.7.9.2" evidence="5"/>
<dbReference type="OrthoDB" id="9765468at2"/>
<feature type="domain" description="Pyruvate phosphate dikinase AMP/ATP-binding" evidence="4">
    <location>
        <begin position="44"/>
        <end position="345"/>
    </location>
</feature>
<dbReference type="GO" id="GO:0008986">
    <property type="term" value="F:pyruvate, water dikinase activity"/>
    <property type="evidence" value="ECO:0007669"/>
    <property type="project" value="UniProtKB-EC"/>
</dbReference>
<feature type="domain" description="PEP-utilising enzyme mobile" evidence="3">
    <location>
        <begin position="836"/>
        <end position="905"/>
    </location>
</feature>
<evidence type="ECO:0000313" key="6">
    <source>
        <dbReference type="Proteomes" id="UP000237968"/>
    </source>
</evidence>
<dbReference type="NCBIfam" id="NF004878">
    <property type="entry name" value="PRK06241.1-3"/>
    <property type="match status" value="1"/>
</dbReference>
<dbReference type="SUPFAM" id="SSF52009">
    <property type="entry name" value="Phosphohistidine domain"/>
    <property type="match status" value="1"/>
</dbReference>
<keyword evidence="5" id="KW-0808">Transferase</keyword>
<dbReference type="EMBL" id="PVNK01000091">
    <property type="protein sequence ID" value="PRQ03354.1"/>
    <property type="molecule type" value="Genomic_DNA"/>
</dbReference>
<dbReference type="Proteomes" id="UP000237968">
    <property type="component" value="Unassembled WGS sequence"/>
</dbReference>
<organism evidence="5 6">
    <name type="scientific">Enhygromyxa salina</name>
    <dbReference type="NCBI Taxonomy" id="215803"/>
    <lineage>
        <taxon>Bacteria</taxon>
        <taxon>Pseudomonadati</taxon>
        <taxon>Myxococcota</taxon>
        <taxon>Polyangia</taxon>
        <taxon>Nannocystales</taxon>
        <taxon>Nannocystaceae</taxon>
        <taxon>Enhygromyxa</taxon>
    </lineage>
</organism>
<protein>
    <submittedName>
        <fullName evidence="5">Phosphoenolpyruvate synthase</fullName>
        <ecNumber evidence="5">2.7.9.2</ecNumber>
    </submittedName>
</protein>
<dbReference type="SUPFAM" id="SSF56059">
    <property type="entry name" value="Glutathione synthetase ATP-binding domain-like"/>
    <property type="match status" value="1"/>
</dbReference>
<dbReference type="GO" id="GO:0005524">
    <property type="term" value="F:ATP binding"/>
    <property type="evidence" value="ECO:0007669"/>
    <property type="project" value="UniProtKB-KW"/>
</dbReference>
<evidence type="ECO:0000256" key="2">
    <source>
        <dbReference type="ARBA" id="ARBA00022840"/>
    </source>
</evidence>
<dbReference type="FunFam" id="3.30.1490.20:FF:000010">
    <property type="entry name" value="Phosphoenolpyruvate synthase"/>
    <property type="match status" value="1"/>
</dbReference>
<keyword evidence="6" id="KW-1185">Reference proteome</keyword>
<comment type="caution">
    <text evidence="5">The sequence shown here is derived from an EMBL/GenBank/DDBJ whole genome shotgun (WGS) entry which is preliminary data.</text>
</comment>
<evidence type="ECO:0000259" key="3">
    <source>
        <dbReference type="Pfam" id="PF00391"/>
    </source>
</evidence>
<keyword evidence="2" id="KW-0067">ATP-binding</keyword>
<evidence type="ECO:0000256" key="1">
    <source>
        <dbReference type="ARBA" id="ARBA00022741"/>
    </source>
</evidence>